<gene>
    <name evidence="2" type="ORF">E0Z10_g2952</name>
</gene>
<dbReference type="NCBIfam" id="TIGR03833">
    <property type="entry name" value="YwbE family protein"/>
    <property type="match status" value="1"/>
</dbReference>
<evidence type="ECO:0008006" key="4">
    <source>
        <dbReference type="Google" id="ProtNLM"/>
    </source>
</evidence>
<feature type="region of interest" description="Disordered" evidence="1">
    <location>
        <begin position="136"/>
        <end position="164"/>
    </location>
</feature>
<proteinExistence type="predicted"/>
<dbReference type="EMBL" id="SKBN01000038">
    <property type="protein sequence ID" value="TGJ85814.1"/>
    <property type="molecule type" value="Genomic_DNA"/>
</dbReference>
<dbReference type="PANTHER" id="PTHR40069:SF1">
    <property type="entry name" value="YWBE PROTEIN"/>
    <property type="match status" value="1"/>
</dbReference>
<feature type="compositionally biased region" description="Low complexity" evidence="1">
    <location>
        <begin position="65"/>
        <end position="85"/>
    </location>
</feature>
<dbReference type="Proteomes" id="UP000297716">
    <property type="component" value="Unassembled WGS sequence"/>
</dbReference>
<reference evidence="2 3" key="1">
    <citation type="submission" date="2019-03" db="EMBL/GenBank/DDBJ databases">
        <title>Draft genome sequence of Xylaria hypoxylon DSM 108379, a ubiquitous saprotrophic-parasitic fungi on hardwood.</title>
        <authorList>
            <person name="Buettner E."/>
            <person name="Leonhardt S."/>
            <person name="Gebauer A.M."/>
            <person name="Liers C."/>
            <person name="Hofrichter M."/>
            <person name="Kellner H."/>
        </authorList>
    </citation>
    <scope>NUCLEOTIDE SEQUENCE [LARGE SCALE GENOMIC DNA]</scope>
    <source>
        <strain evidence="2 3">DSM 108379</strain>
    </source>
</reference>
<comment type="caution">
    <text evidence="2">The sequence shown here is derived from an EMBL/GenBank/DDBJ whole genome shotgun (WGS) entry which is preliminary data.</text>
</comment>
<feature type="region of interest" description="Disordered" evidence="1">
    <location>
        <begin position="64"/>
        <end position="107"/>
    </location>
</feature>
<accession>A0A4Z0YPE1</accession>
<evidence type="ECO:0000313" key="3">
    <source>
        <dbReference type="Proteomes" id="UP000297716"/>
    </source>
</evidence>
<evidence type="ECO:0000256" key="1">
    <source>
        <dbReference type="SAM" id="MobiDB-lite"/>
    </source>
</evidence>
<dbReference type="InterPro" id="IPR019240">
    <property type="entry name" value="DUF2196"/>
</dbReference>
<evidence type="ECO:0000313" key="2">
    <source>
        <dbReference type="EMBL" id="TGJ85814.1"/>
    </source>
</evidence>
<organism evidence="2 3">
    <name type="scientific">Xylaria hypoxylon</name>
    <dbReference type="NCBI Taxonomy" id="37992"/>
    <lineage>
        <taxon>Eukaryota</taxon>
        <taxon>Fungi</taxon>
        <taxon>Dikarya</taxon>
        <taxon>Ascomycota</taxon>
        <taxon>Pezizomycotina</taxon>
        <taxon>Sordariomycetes</taxon>
        <taxon>Xylariomycetidae</taxon>
        <taxon>Xylariales</taxon>
        <taxon>Xylariaceae</taxon>
        <taxon>Xylaria</taxon>
    </lineage>
</organism>
<dbReference type="AlphaFoldDB" id="A0A4Z0YPE1"/>
<dbReference type="Pfam" id="PF09962">
    <property type="entry name" value="DUF2196"/>
    <property type="match status" value="1"/>
</dbReference>
<protein>
    <recommendedName>
        <fullName evidence="4">UBZ4-type domain-containing protein</fullName>
    </recommendedName>
</protein>
<name>A0A4Z0YPE1_9PEZI</name>
<dbReference type="OrthoDB" id="20105at2759"/>
<dbReference type="PANTHER" id="PTHR40069">
    <property type="entry name" value="YWBE PROTEIN"/>
    <property type="match status" value="1"/>
</dbReference>
<keyword evidence="3" id="KW-1185">Reference proteome</keyword>
<sequence length="197" mass="20740">MGPVPRTHQVIPGAPVNIVLKADQRTGRQVQGIVQHVLTKGNHDRGIKVRLTDGRIGRVQTMALSVESSSSAQSSSGSTSTDNPNPSSPIVPAPANTGEPRGQGHLPRYRDVRLDEPLDAAPEQIDLGAYIVPSRRKGRGKKRINANQADEADKPDGPDGNNSQADVTLAVATCPVCGAFEGDEAAVAHHVAEHFGS</sequence>